<feature type="signal peptide" evidence="1">
    <location>
        <begin position="1"/>
        <end position="26"/>
    </location>
</feature>
<dbReference type="AlphaFoldDB" id="A0A9Q3Z1U7"/>
<proteinExistence type="predicted"/>
<protein>
    <submittedName>
        <fullName evidence="2">Uncharacterized protein</fullName>
    </submittedName>
</protein>
<evidence type="ECO:0000313" key="2">
    <source>
        <dbReference type="EMBL" id="MCD3195763.1"/>
    </source>
</evidence>
<dbReference type="RefSeq" id="WP_003378015.1">
    <property type="nucleotide sequence ID" value="NZ_JAAMYB010000015.1"/>
</dbReference>
<reference evidence="2" key="1">
    <citation type="submission" date="2020-02" db="EMBL/GenBank/DDBJ databases">
        <authorList>
            <person name="Fillo S."/>
            <person name="Giordani F."/>
            <person name="Tonon E."/>
            <person name="Drigo I."/>
            <person name="Anselmo A."/>
            <person name="Fortunato A."/>
            <person name="Bano L."/>
            <person name="Lista F."/>
        </authorList>
    </citation>
    <scope>NUCLEOTIDE SEQUENCE</scope>
    <source>
        <strain evidence="2">IZSVe-TV_9877_3_12</strain>
    </source>
</reference>
<evidence type="ECO:0000256" key="1">
    <source>
        <dbReference type="SAM" id="SignalP"/>
    </source>
</evidence>
<accession>A0A9Q3Z1U7</accession>
<gene>
    <name evidence="2" type="ORF">G8S53_10790</name>
</gene>
<keyword evidence="1" id="KW-0732">Signal</keyword>
<feature type="chain" id="PRO_5040127542" evidence="1">
    <location>
        <begin position="27"/>
        <end position="212"/>
    </location>
</feature>
<dbReference type="EMBL" id="JAAMYB010000015">
    <property type="protein sequence ID" value="MCD3195763.1"/>
    <property type="molecule type" value="Genomic_DNA"/>
</dbReference>
<sequence length="212" mass="24333">MKLLKKFGLALFSMMLFCGISVTAFASTADVHADAYVDDNNSDIVASMKSRDGEEHSFRIYATYYDHRGRQVGRNKIEDDSLVTSREVTWCNIRDWDRVNVLMFCDGELMKNKDIKRLAFDDNGVYMTCYVDDDNNITAKMNFERKGDTNYKVKLVCKDQNGNEVYSDVNKDTSSGEVTIDWTLIPKNWKSATLQYRIDGELYTLGLTKVNK</sequence>
<dbReference type="Proteomes" id="UP000813637">
    <property type="component" value="Unassembled WGS sequence"/>
</dbReference>
<evidence type="ECO:0000313" key="3">
    <source>
        <dbReference type="Proteomes" id="UP000813637"/>
    </source>
</evidence>
<comment type="caution">
    <text evidence="2">The sequence shown here is derived from an EMBL/GenBank/DDBJ whole genome shotgun (WGS) entry which is preliminary data.</text>
</comment>
<reference evidence="2" key="2">
    <citation type="journal article" date="2021" name="Microorganisms">
        <title>Extensive Genome Exploration of Clostridium botulinum Group III Field Strains.</title>
        <authorList>
            <person name="Fillo S."/>
            <person name="Giordani F."/>
            <person name="Tonon E."/>
            <person name="Drigo I."/>
            <person name="Anselmo A."/>
            <person name="Fortunato A."/>
            <person name="Lista F."/>
            <person name="Bano L."/>
        </authorList>
    </citation>
    <scope>NUCLEOTIDE SEQUENCE</scope>
    <source>
        <strain evidence="2">IZSVe-TV_9877_3_12</strain>
    </source>
</reference>
<organism evidence="2 3">
    <name type="scientific">Clostridium botulinum C</name>
    <dbReference type="NCBI Taxonomy" id="36828"/>
    <lineage>
        <taxon>Bacteria</taxon>
        <taxon>Bacillati</taxon>
        <taxon>Bacillota</taxon>
        <taxon>Clostridia</taxon>
        <taxon>Eubacteriales</taxon>
        <taxon>Clostridiaceae</taxon>
        <taxon>Clostridium</taxon>
    </lineage>
</organism>
<name>A0A9Q3Z1U7_CLOBO</name>